<organism evidence="2">
    <name type="scientific">marine sediment metagenome</name>
    <dbReference type="NCBI Taxonomy" id="412755"/>
    <lineage>
        <taxon>unclassified sequences</taxon>
        <taxon>metagenomes</taxon>
        <taxon>ecological metagenomes</taxon>
    </lineage>
</organism>
<comment type="caution">
    <text evidence="2">The sequence shown here is derived from an EMBL/GenBank/DDBJ whole genome shotgun (WGS) entry which is preliminary data.</text>
</comment>
<accession>A0A0F9PE44</accession>
<gene>
    <name evidence="2" type="ORF">LCGC14_0911930</name>
</gene>
<evidence type="ECO:0000256" key="1">
    <source>
        <dbReference type="SAM" id="MobiDB-lite"/>
    </source>
</evidence>
<dbReference type="AlphaFoldDB" id="A0A0F9PE44"/>
<proteinExistence type="predicted"/>
<reference evidence="2" key="1">
    <citation type="journal article" date="2015" name="Nature">
        <title>Complex archaea that bridge the gap between prokaryotes and eukaryotes.</title>
        <authorList>
            <person name="Spang A."/>
            <person name="Saw J.H."/>
            <person name="Jorgensen S.L."/>
            <person name="Zaremba-Niedzwiedzka K."/>
            <person name="Martijn J."/>
            <person name="Lind A.E."/>
            <person name="van Eijk R."/>
            <person name="Schleper C."/>
            <person name="Guy L."/>
            <person name="Ettema T.J."/>
        </authorList>
    </citation>
    <scope>NUCLEOTIDE SEQUENCE</scope>
</reference>
<protein>
    <submittedName>
        <fullName evidence="2">Uncharacterized protein</fullName>
    </submittedName>
</protein>
<evidence type="ECO:0000313" key="2">
    <source>
        <dbReference type="EMBL" id="KKN22757.1"/>
    </source>
</evidence>
<feature type="region of interest" description="Disordered" evidence="1">
    <location>
        <begin position="94"/>
        <end position="119"/>
    </location>
</feature>
<name>A0A0F9PE44_9ZZZZ</name>
<sequence>MDLIYRENNSDRFVLTESPILSSEIGVNFIEARLLDKECTGVLWDNRGWWRVLTREVLQEGVNTYRLTHLKSNAPIAPHAGVFLWDQTISYEEANQRGKSRTGDSPGPENEPNQRPLET</sequence>
<dbReference type="EMBL" id="LAZR01003033">
    <property type="protein sequence ID" value="KKN22757.1"/>
    <property type="molecule type" value="Genomic_DNA"/>
</dbReference>